<dbReference type="InterPro" id="IPR029064">
    <property type="entry name" value="Ribosomal_eL30-like_sf"/>
</dbReference>
<dbReference type="OrthoDB" id="9794863at2"/>
<dbReference type="EMBL" id="BJUN01000001">
    <property type="protein sequence ID" value="GEK57432.1"/>
    <property type="molecule type" value="Genomic_DNA"/>
</dbReference>
<dbReference type="SUPFAM" id="SSF55315">
    <property type="entry name" value="L30e-like"/>
    <property type="match status" value="1"/>
</dbReference>
<feature type="domain" description="Ribosomal protein eL8/eL30/eS12/Gadd45" evidence="1">
    <location>
        <begin position="7"/>
        <end position="94"/>
    </location>
</feature>
<reference evidence="2 3" key="1">
    <citation type="submission" date="2019-07" db="EMBL/GenBank/DDBJ databases">
        <title>Whole genome shotgun sequence of Marinococcus halophilus NBRC 102359.</title>
        <authorList>
            <person name="Hosoyama A."/>
            <person name="Uohara A."/>
            <person name="Ohji S."/>
            <person name="Ichikawa N."/>
        </authorList>
    </citation>
    <scope>NUCLEOTIDE SEQUENCE [LARGE SCALE GENOMIC DNA]</scope>
    <source>
        <strain evidence="2 3">NBRC 102359</strain>
    </source>
</reference>
<dbReference type="RefSeq" id="WP_079476201.1">
    <property type="nucleotide sequence ID" value="NZ_BJUN01000001.1"/>
</dbReference>
<proteinExistence type="predicted"/>
<dbReference type="Pfam" id="PF01248">
    <property type="entry name" value="Ribosomal_L7Ae"/>
    <property type="match status" value="1"/>
</dbReference>
<sequence length="103" mass="10985">MNDKALSFLGLAARAGELKSGDDTVLKTVQAKKAHLVIVAGDASANTIKKFTDKTSFYSCPFRVAGTKADLGAAIGKEARTILSVTERGFAKKLIKLIDEEIK</sequence>
<keyword evidence="2" id="KW-0689">Ribosomal protein</keyword>
<keyword evidence="2" id="KW-0687">Ribonucleoprotein</keyword>
<keyword evidence="3" id="KW-1185">Reference proteome</keyword>
<dbReference type="InterPro" id="IPR004038">
    <property type="entry name" value="Ribosomal_eL8/eL30/eS12/Gad45"/>
</dbReference>
<dbReference type="STRING" id="1371.GCA_900166605_02478"/>
<gene>
    <name evidence="2" type="ORF">MHA01_03370</name>
</gene>
<dbReference type="GO" id="GO:0005840">
    <property type="term" value="C:ribosome"/>
    <property type="evidence" value="ECO:0007669"/>
    <property type="project" value="UniProtKB-KW"/>
</dbReference>
<evidence type="ECO:0000313" key="2">
    <source>
        <dbReference type="EMBL" id="GEK57432.1"/>
    </source>
</evidence>
<dbReference type="Proteomes" id="UP000321051">
    <property type="component" value="Unassembled WGS sequence"/>
</dbReference>
<dbReference type="AlphaFoldDB" id="A0A510Y292"/>
<evidence type="ECO:0000259" key="1">
    <source>
        <dbReference type="Pfam" id="PF01248"/>
    </source>
</evidence>
<protein>
    <submittedName>
        <fullName evidence="2">50S ribosomal protein L7ae</fullName>
    </submittedName>
</protein>
<dbReference type="Gene3D" id="3.30.1330.30">
    <property type="match status" value="1"/>
</dbReference>
<accession>A0A510Y292</accession>
<comment type="caution">
    <text evidence="2">The sequence shown here is derived from an EMBL/GenBank/DDBJ whole genome shotgun (WGS) entry which is preliminary data.</text>
</comment>
<evidence type="ECO:0000313" key="3">
    <source>
        <dbReference type="Proteomes" id="UP000321051"/>
    </source>
</evidence>
<organism evidence="2 3">
    <name type="scientific">Marinococcus halophilus</name>
    <dbReference type="NCBI Taxonomy" id="1371"/>
    <lineage>
        <taxon>Bacteria</taxon>
        <taxon>Bacillati</taxon>
        <taxon>Bacillota</taxon>
        <taxon>Bacilli</taxon>
        <taxon>Bacillales</taxon>
        <taxon>Bacillaceae</taxon>
        <taxon>Marinococcus</taxon>
    </lineage>
</organism>
<name>A0A510Y292_MARHA</name>